<gene>
    <name evidence="1" type="ORF">ENL70_06865</name>
</gene>
<accession>A0A7C5PF23</accession>
<sequence>MGLVNSLVSDLNQKYGHFYSDKGEYLEREVQWLFRSPEGVKSAISLALKADPNFPGFIDVFLLYTHGVEVDKVQKNQEEKTRDL</sequence>
<evidence type="ECO:0000313" key="1">
    <source>
        <dbReference type="EMBL" id="HHI66250.1"/>
    </source>
</evidence>
<proteinExistence type="predicted"/>
<dbReference type="EMBL" id="DRUY01000234">
    <property type="protein sequence ID" value="HHI66250.1"/>
    <property type="molecule type" value="Genomic_DNA"/>
</dbReference>
<organism evidence="1">
    <name type="scientific">Thermodesulfobium narugense</name>
    <dbReference type="NCBI Taxonomy" id="184064"/>
    <lineage>
        <taxon>Bacteria</taxon>
        <taxon>Pseudomonadati</taxon>
        <taxon>Thermodesulfobiota</taxon>
        <taxon>Thermodesulfobiia</taxon>
        <taxon>Thermodesulfobiales</taxon>
        <taxon>Thermodesulfobiaceae</taxon>
        <taxon>Thermodesulfobium</taxon>
    </lineage>
</organism>
<name>A0A7C5PF23_9BACT</name>
<dbReference type="AlphaFoldDB" id="A0A7C5PF23"/>
<reference evidence="1" key="1">
    <citation type="journal article" date="2020" name="mSystems">
        <title>Genome- and Community-Level Interaction Insights into Carbon Utilization and Element Cycling Functions of Hydrothermarchaeota in Hydrothermal Sediment.</title>
        <authorList>
            <person name="Zhou Z."/>
            <person name="Liu Y."/>
            <person name="Xu W."/>
            <person name="Pan J."/>
            <person name="Luo Z.H."/>
            <person name="Li M."/>
        </authorList>
    </citation>
    <scope>NUCLEOTIDE SEQUENCE [LARGE SCALE GENOMIC DNA]</scope>
    <source>
        <strain evidence="1">SpSt-1019</strain>
    </source>
</reference>
<protein>
    <submittedName>
        <fullName evidence="1">Uncharacterized protein</fullName>
    </submittedName>
</protein>
<comment type="caution">
    <text evidence="1">The sequence shown here is derived from an EMBL/GenBank/DDBJ whole genome shotgun (WGS) entry which is preliminary data.</text>
</comment>